<evidence type="ECO:0000313" key="2">
    <source>
        <dbReference type="EMBL" id="QHI67933.1"/>
    </source>
</evidence>
<keyword evidence="3" id="KW-1185">Reference proteome</keyword>
<dbReference type="InterPro" id="IPR027417">
    <property type="entry name" value="P-loop_NTPase"/>
</dbReference>
<organism evidence="2 3">
    <name type="scientific">Tichowtungia aerotolerans</name>
    <dbReference type="NCBI Taxonomy" id="2697043"/>
    <lineage>
        <taxon>Bacteria</taxon>
        <taxon>Pseudomonadati</taxon>
        <taxon>Kiritimatiellota</taxon>
        <taxon>Tichowtungiia</taxon>
        <taxon>Tichowtungiales</taxon>
        <taxon>Tichowtungiaceae</taxon>
        <taxon>Tichowtungia</taxon>
    </lineage>
</organism>
<dbReference type="SUPFAM" id="SSF52540">
    <property type="entry name" value="P-loop containing nucleoside triphosphate hydrolases"/>
    <property type="match status" value="1"/>
</dbReference>
<dbReference type="Proteomes" id="UP000464954">
    <property type="component" value="Chromosome"/>
</dbReference>
<name>A0A6P1M4K3_9BACT</name>
<dbReference type="EMBL" id="CP047593">
    <property type="protein sequence ID" value="QHI67933.1"/>
    <property type="molecule type" value="Genomic_DNA"/>
</dbReference>
<protein>
    <submittedName>
        <fullName evidence="2">AAA family ATPase</fullName>
    </submittedName>
</protein>
<accession>A0A6P1M4K3</accession>
<sequence length="388" mass="43015">MKKPVVVYIAGERQHAGKTVSSLGIISALCKVVAPKDIGYFKPVGQEMVTLPSGERIDKDVRIVQEFTELDMPNLGLLSPVRVGDGVTRDYLACDHPGKRTEAYEKAIVQTMEHLSNKRLIIAEGTGHPGVGAVVGLSNARVSNLLHAKILYLVGGGIGKPLDELEVDLSYFSHKKSRVAGILFNKVLPNKTDMMKSVLSEPAINRIFPEWDPSLKIFGYMPQVQYLNNPSMQLVSGSFKTCQRMNEQNIERWQKPCRQVNVVSQGSESFIAKEHLKARDIAVLGAGSHCRLQRIIDFDRALEGDNLGGIILNCANDNMPDEKALAMVRESGIPTLIVPDDAGAVDQTCYKCFVNTKLQLYDRQKHEAIEQLFAEHFDAERFVRTIGL</sequence>
<proteinExistence type="predicted"/>
<dbReference type="AlphaFoldDB" id="A0A6P1M4K3"/>
<gene>
    <name evidence="2" type="ORF">GT409_00215</name>
</gene>
<reference evidence="2 3" key="1">
    <citation type="submission" date="2020-01" db="EMBL/GenBank/DDBJ databases">
        <title>Ponticoccus aerotolerans gen. nov., sp. nov., an anaerobic bacterium and proposal of Ponticoccusceae fam. nov., Ponticoccusles ord. nov. and Ponticoccuse classis nov. in the phylum Kiritimatiellaeota.</title>
        <authorList>
            <person name="Zhou L.Y."/>
            <person name="Du Z.J."/>
        </authorList>
    </citation>
    <scope>NUCLEOTIDE SEQUENCE [LARGE SCALE GENOMIC DNA]</scope>
    <source>
        <strain evidence="2 3">S-5007</strain>
    </source>
</reference>
<dbReference type="Pfam" id="PF13500">
    <property type="entry name" value="AAA_26"/>
    <property type="match status" value="1"/>
</dbReference>
<keyword evidence="1" id="KW-0315">Glutamine amidotransferase</keyword>
<dbReference type="RefSeq" id="WP_160625967.1">
    <property type="nucleotide sequence ID" value="NZ_CP047593.1"/>
</dbReference>
<dbReference type="KEGG" id="taer:GT409_00215"/>
<dbReference type="PANTHER" id="PTHR21343">
    <property type="entry name" value="DETHIOBIOTIN SYNTHETASE"/>
    <property type="match status" value="1"/>
</dbReference>
<dbReference type="PANTHER" id="PTHR21343:SF8">
    <property type="entry name" value="DRTGG DOMAIN-CONTAINING PROTEIN"/>
    <property type="match status" value="1"/>
</dbReference>
<dbReference type="Gene3D" id="3.40.50.300">
    <property type="entry name" value="P-loop containing nucleotide triphosphate hydrolases"/>
    <property type="match status" value="1"/>
</dbReference>
<evidence type="ECO:0000313" key="3">
    <source>
        <dbReference type="Proteomes" id="UP000464954"/>
    </source>
</evidence>
<evidence type="ECO:0000256" key="1">
    <source>
        <dbReference type="ARBA" id="ARBA00022962"/>
    </source>
</evidence>